<organism evidence="1">
    <name type="scientific">Lepeophtheirus salmonis</name>
    <name type="common">Salmon louse</name>
    <name type="synonym">Caligus salmonis</name>
    <dbReference type="NCBI Taxonomy" id="72036"/>
    <lineage>
        <taxon>Eukaryota</taxon>
        <taxon>Metazoa</taxon>
        <taxon>Ecdysozoa</taxon>
        <taxon>Arthropoda</taxon>
        <taxon>Crustacea</taxon>
        <taxon>Multicrustacea</taxon>
        <taxon>Hexanauplia</taxon>
        <taxon>Copepoda</taxon>
        <taxon>Siphonostomatoida</taxon>
        <taxon>Caligidae</taxon>
        <taxon>Lepeophtheirus</taxon>
    </lineage>
</organism>
<dbReference type="EMBL" id="HACA01027586">
    <property type="protein sequence ID" value="CDW44947.1"/>
    <property type="molecule type" value="Transcribed_RNA"/>
</dbReference>
<sequence>MLLSIRIFNMNDLK</sequence>
<accession>A0A0K2V499</accession>
<name>A0A0K2V499_LEPSM</name>
<protein>
    <submittedName>
        <fullName evidence="1">Uncharacterized protein</fullName>
    </submittedName>
</protein>
<proteinExistence type="predicted"/>
<reference evidence="1" key="1">
    <citation type="submission" date="2014-05" db="EMBL/GenBank/DDBJ databases">
        <authorList>
            <person name="Chronopoulou M."/>
        </authorList>
    </citation>
    <scope>NUCLEOTIDE SEQUENCE</scope>
    <source>
        <tissue evidence="1">Whole organism</tissue>
    </source>
</reference>
<evidence type="ECO:0000313" key="1">
    <source>
        <dbReference type="EMBL" id="CDW44947.1"/>
    </source>
</evidence>